<dbReference type="EMBL" id="JBEDUW010000002">
    <property type="protein sequence ID" value="KAK9944531.1"/>
    <property type="molecule type" value="Genomic_DNA"/>
</dbReference>
<protein>
    <submittedName>
        <fullName evidence="1">Uncharacterized protein</fullName>
    </submittedName>
</protein>
<organism evidence="1 2">
    <name type="scientific">Rubus argutus</name>
    <name type="common">Southern blackberry</name>
    <dbReference type="NCBI Taxonomy" id="59490"/>
    <lineage>
        <taxon>Eukaryota</taxon>
        <taxon>Viridiplantae</taxon>
        <taxon>Streptophyta</taxon>
        <taxon>Embryophyta</taxon>
        <taxon>Tracheophyta</taxon>
        <taxon>Spermatophyta</taxon>
        <taxon>Magnoliopsida</taxon>
        <taxon>eudicotyledons</taxon>
        <taxon>Gunneridae</taxon>
        <taxon>Pentapetalae</taxon>
        <taxon>rosids</taxon>
        <taxon>fabids</taxon>
        <taxon>Rosales</taxon>
        <taxon>Rosaceae</taxon>
        <taxon>Rosoideae</taxon>
        <taxon>Rosoideae incertae sedis</taxon>
        <taxon>Rubus</taxon>
    </lineage>
</organism>
<dbReference type="AlphaFoldDB" id="A0AAW1Y8F3"/>
<name>A0AAW1Y8F3_RUBAR</name>
<sequence>MKWLSERPRGAVAYVSFGSLAELEAEKINGRTGLGFEEEQHLLHTSCGWSEKKTATKLPKGLAEEIWEKGFVVAWCPQLEVLAHEAVGVS</sequence>
<comment type="caution">
    <text evidence="1">The sequence shown here is derived from an EMBL/GenBank/DDBJ whole genome shotgun (WGS) entry which is preliminary data.</text>
</comment>
<evidence type="ECO:0000313" key="1">
    <source>
        <dbReference type="EMBL" id="KAK9944531.1"/>
    </source>
</evidence>
<dbReference type="Gene3D" id="3.40.50.2000">
    <property type="entry name" value="Glycogen Phosphorylase B"/>
    <property type="match status" value="1"/>
</dbReference>
<gene>
    <name evidence="1" type="ORF">M0R45_010092</name>
</gene>
<accession>A0AAW1Y8F3</accession>
<keyword evidence="2" id="KW-1185">Reference proteome</keyword>
<dbReference type="SUPFAM" id="SSF53756">
    <property type="entry name" value="UDP-Glycosyltransferase/glycogen phosphorylase"/>
    <property type="match status" value="1"/>
</dbReference>
<dbReference type="PANTHER" id="PTHR48045">
    <property type="entry name" value="UDP-GLYCOSYLTRANSFERASE 72B1"/>
    <property type="match status" value="1"/>
</dbReference>
<dbReference type="Proteomes" id="UP001457282">
    <property type="component" value="Unassembled WGS sequence"/>
</dbReference>
<proteinExistence type="predicted"/>
<evidence type="ECO:0000313" key="2">
    <source>
        <dbReference type="Proteomes" id="UP001457282"/>
    </source>
</evidence>
<reference evidence="1 2" key="1">
    <citation type="journal article" date="2023" name="G3 (Bethesda)">
        <title>A chromosome-length genome assembly and annotation of blackberry (Rubus argutus, cv. 'Hillquist').</title>
        <authorList>
            <person name="Bruna T."/>
            <person name="Aryal R."/>
            <person name="Dudchenko O."/>
            <person name="Sargent D.J."/>
            <person name="Mead D."/>
            <person name="Buti M."/>
            <person name="Cavallini A."/>
            <person name="Hytonen T."/>
            <person name="Andres J."/>
            <person name="Pham M."/>
            <person name="Weisz D."/>
            <person name="Mascagni F."/>
            <person name="Usai G."/>
            <person name="Natali L."/>
            <person name="Bassil N."/>
            <person name="Fernandez G.E."/>
            <person name="Lomsadze A."/>
            <person name="Armour M."/>
            <person name="Olukolu B."/>
            <person name="Poorten T."/>
            <person name="Britton C."/>
            <person name="Davik J."/>
            <person name="Ashrafi H."/>
            <person name="Aiden E.L."/>
            <person name="Borodovsky M."/>
            <person name="Worthington M."/>
        </authorList>
    </citation>
    <scope>NUCLEOTIDE SEQUENCE [LARGE SCALE GENOMIC DNA]</scope>
    <source>
        <strain evidence="1">PI 553951</strain>
    </source>
</reference>
<dbReference type="PANTHER" id="PTHR48045:SF26">
    <property type="entry name" value="UDP-GLYCOSYLTRANSFERASE 74E2-LIKE"/>
    <property type="match status" value="1"/>
</dbReference>